<dbReference type="EMBL" id="JAVHJS010000007">
    <property type="protein sequence ID" value="KAK2852725.1"/>
    <property type="molecule type" value="Genomic_DNA"/>
</dbReference>
<dbReference type="GO" id="GO:0051601">
    <property type="term" value="P:exocyst localization"/>
    <property type="evidence" value="ECO:0007669"/>
    <property type="project" value="TreeGrafter"/>
</dbReference>
<evidence type="ECO:0000313" key="4">
    <source>
        <dbReference type="Proteomes" id="UP001187315"/>
    </source>
</evidence>
<sequence>MFTELCLKGWQIIKKKNSMKSLMKTLQRAGENSPLKNKESNTKLENTNSGNELGNSSEDPVQSPTSPKEEFTKQESGRWRLRFGSKKENTCKQQLEVCQGVMMPSETKISEVTEETAEAWKVYKLPEIPLVPLSVMQISNLIKNNILEEAYINILSMREEFQRELEALGEKSFPTELLNKKKDLSLLNNNLKDKLCEIVQQSSAEPTCHKELLVQVAVIIEEEENRKVAGQNEDWREVWRTAVEKGLKETFKKIHLDSHEQNVSWLAIHLGLVGKVIVEQLKKVKAELINTYPPSFNVFETYVSTINKIVREHLKGLQEKVTEAKDCYALLNFILKQYHSEKIMGNTSLQPELKEDLKTLKLEDDFLDKIKNAYCDHLRVDVRSSLDNIIKLEHDEMWEEKNKPQINDELYLSHIHMDILMNIKGPIQASSLLDMNLEHRVICCYLHELKEFPKRFESAFVQWNKTLLDLSLWTAYHITYINSFRDFKENIESYRQKCPSQVEQLSKEINGLVIRLMQALLEHFKTDTKPLLKMMMTRKWMSTEEDFKKLYKRIETLSQQCKHMCPQYVEEFVSDVHYFVVKEYISQFMKYNYSCKNRKNEKAAANIGVQWGELCELFQEMNSVQNWLYPVGDHLQKIIGEKKSEIKNYLLPLVDEYPDFSQKHLLAVLYFRGIKRGRQRQVILRKFSDLQQRVRNAGSTKHALFNEMEVAASPDCLVNMPFCSFF</sequence>
<proteinExistence type="inferred from homology"/>
<dbReference type="GO" id="GO:0000145">
    <property type="term" value="C:exocyst"/>
    <property type="evidence" value="ECO:0007669"/>
    <property type="project" value="InterPro"/>
</dbReference>
<dbReference type="PANTHER" id="PTHR21292">
    <property type="entry name" value="EXOCYST COMPLEX COMPONENT SEC6-RELATED"/>
    <property type="match status" value="1"/>
</dbReference>
<protein>
    <recommendedName>
        <fullName evidence="5">Exocyst complex component Sec6</fullName>
    </recommendedName>
</protein>
<dbReference type="Gene3D" id="1.10.357.70">
    <property type="entry name" value="Exocyst complex component Sec6, C-terminal domain"/>
    <property type="match status" value="1"/>
</dbReference>
<comment type="caution">
    <text evidence="3">The sequence shown here is derived from an EMBL/GenBank/DDBJ whole genome shotgun (WGS) entry which is preliminary data.</text>
</comment>
<dbReference type="AlphaFoldDB" id="A0AA88NF73"/>
<dbReference type="InterPro" id="IPR010326">
    <property type="entry name" value="EXOC3/Sec6"/>
</dbReference>
<evidence type="ECO:0008006" key="5">
    <source>
        <dbReference type="Google" id="ProtNLM"/>
    </source>
</evidence>
<evidence type="ECO:0000313" key="3">
    <source>
        <dbReference type="EMBL" id="KAK2852725.1"/>
    </source>
</evidence>
<feature type="compositionally biased region" description="Basic and acidic residues" evidence="2">
    <location>
        <begin position="67"/>
        <end position="76"/>
    </location>
</feature>
<keyword evidence="4" id="KW-1185">Reference proteome</keyword>
<organism evidence="3 4">
    <name type="scientific">Tachysurus vachellii</name>
    <name type="common">Darkbarbel catfish</name>
    <name type="synonym">Pelteobagrus vachellii</name>
    <dbReference type="NCBI Taxonomy" id="175792"/>
    <lineage>
        <taxon>Eukaryota</taxon>
        <taxon>Metazoa</taxon>
        <taxon>Chordata</taxon>
        <taxon>Craniata</taxon>
        <taxon>Vertebrata</taxon>
        <taxon>Euteleostomi</taxon>
        <taxon>Actinopterygii</taxon>
        <taxon>Neopterygii</taxon>
        <taxon>Teleostei</taxon>
        <taxon>Ostariophysi</taxon>
        <taxon>Siluriformes</taxon>
        <taxon>Bagridae</taxon>
        <taxon>Tachysurus</taxon>
    </lineage>
</organism>
<dbReference type="GO" id="GO:0006887">
    <property type="term" value="P:exocytosis"/>
    <property type="evidence" value="ECO:0007669"/>
    <property type="project" value="InterPro"/>
</dbReference>
<feature type="compositionally biased region" description="Polar residues" evidence="2">
    <location>
        <begin position="43"/>
        <end position="66"/>
    </location>
</feature>
<comment type="similarity">
    <text evidence="1">Belongs to the SEC6 family.</text>
</comment>
<dbReference type="InterPro" id="IPR042532">
    <property type="entry name" value="EXOC3/Sec6_C"/>
</dbReference>
<dbReference type="GO" id="GO:0000149">
    <property type="term" value="F:SNARE binding"/>
    <property type="evidence" value="ECO:0007669"/>
    <property type="project" value="TreeGrafter"/>
</dbReference>
<dbReference type="Proteomes" id="UP001187315">
    <property type="component" value="Unassembled WGS sequence"/>
</dbReference>
<evidence type="ECO:0000256" key="2">
    <source>
        <dbReference type="SAM" id="MobiDB-lite"/>
    </source>
</evidence>
<feature type="region of interest" description="Disordered" evidence="2">
    <location>
        <begin position="26"/>
        <end position="76"/>
    </location>
</feature>
<gene>
    <name evidence="3" type="ORF">Q7C36_007926</name>
</gene>
<dbReference type="PANTHER" id="PTHR21292:SF7">
    <property type="entry name" value="EXOCYST COMPLEX COMPONENT 3-LIKE 2"/>
    <property type="match status" value="1"/>
</dbReference>
<dbReference type="Pfam" id="PF06046">
    <property type="entry name" value="Sec6"/>
    <property type="match status" value="1"/>
</dbReference>
<accession>A0AA88NF73</accession>
<evidence type="ECO:0000256" key="1">
    <source>
        <dbReference type="ARBA" id="ARBA00009447"/>
    </source>
</evidence>
<name>A0AA88NF73_TACVA</name>
<reference evidence="3" key="1">
    <citation type="submission" date="2023-08" db="EMBL/GenBank/DDBJ databases">
        <title>Pelteobagrus vachellii genome.</title>
        <authorList>
            <person name="Liu H."/>
        </authorList>
    </citation>
    <scope>NUCLEOTIDE SEQUENCE</scope>
    <source>
        <strain evidence="3">PRFRI_2022a</strain>
        <tissue evidence="3">Muscle</tissue>
    </source>
</reference>